<dbReference type="EMBL" id="CP007217">
    <property type="protein sequence ID" value="AJR10743.1"/>
    <property type="molecule type" value="Genomic_DNA"/>
</dbReference>
<dbReference type="Proteomes" id="UP000260363">
    <property type="component" value="Chromosome"/>
</dbReference>
<feature type="region of interest" description="Disordered" evidence="2">
    <location>
        <begin position="130"/>
        <end position="150"/>
    </location>
</feature>
<dbReference type="SMR" id="A0A070A6R1"/>
<dbReference type="KEGG" id="cmg:NC81_03405"/>
<dbReference type="KEGG" id="cmm:NC80_03385"/>
<dbReference type="KEGG" id="cmx:DNC_03410"/>
<organism evidence="3 4">
    <name type="scientific">Chlamydia muridarum</name>
    <dbReference type="NCBI Taxonomy" id="83560"/>
    <lineage>
        <taxon>Bacteria</taxon>
        <taxon>Pseudomonadati</taxon>
        <taxon>Chlamydiota</taxon>
        <taxon>Chlamydiia</taxon>
        <taxon>Chlamydiales</taxon>
        <taxon>Chlamydiaceae</taxon>
        <taxon>Chlamydia/Chlamydophila group</taxon>
        <taxon>Chlamydia</taxon>
    </lineage>
</organism>
<proteinExistence type="predicted"/>
<dbReference type="NCBIfam" id="NF047362">
    <property type="entry name" value="CT392_fam"/>
    <property type="match status" value="1"/>
</dbReference>
<keyword evidence="1" id="KW-0175">Coiled coil</keyword>
<dbReference type="GeneID" id="1246032"/>
<gene>
    <name evidence="3" type="ORF">BD36_03585</name>
</gene>
<name>A0A070A6R1_CHLMR</name>
<dbReference type="OMA" id="CCERLLN"/>
<evidence type="ECO:0000313" key="4">
    <source>
        <dbReference type="Proteomes" id="UP000260363"/>
    </source>
</evidence>
<feature type="coiled-coil region" evidence="1">
    <location>
        <begin position="88"/>
        <end position="122"/>
    </location>
</feature>
<accession>A0A070A6R1</accession>
<dbReference type="RefSeq" id="WP_010231177.1">
    <property type="nucleotide sequence ID" value="NZ_CP007217.1"/>
</dbReference>
<dbReference type="AlphaFoldDB" id="A0A070A6R1"/>
<feature type="region of interest" description="Disordered" evidence="2">
    <location>
        <begin position="332"/>
        <end position="379"/>
    </location>
</feature>
<reference evidence="3 4" key="1">
    <citation type="submission" date="2014-02" db="EMBL/GenBank/DDBJ databases">
        <authorList>
            <person name="Chen C."/>
            <person name="Conrad T.A."/>
            <person name="Zhou Z."/>
            <person name="Lai Z."/>
            <person name="Zhong G."/>
        </authorList>
    </citation>
    <scope>NUCLEOTIDE SEQUENCE [LARGE SCALE GENOMIC DNA]</scope>
    <source>
        <strain evidence="3 4">Nigg3-28</strain>
    </source>
</reference>
<evidence type="ECO:0000256" key="1">
    <source>
        <dbReference type="SAM" id="Coils"/>
    </source>
</evidence>
<evidence type="ECO:0000313" key="3">
    <source>
        <dbReference type="EMBL" id="AJR10743.1"/>
    </source>
</evidence>
<feature type="region of interest" description="Disordered" evidence="2">
    <location>
        <begin position="1"/>
        <end position="37"/>
    </location>
</feature>
<dbReference type="PATRIC" id="fig|243161.6.peg.711"/>
<sequence length="379" mass="41095">MSSIQGKGTAGPSPEGIPNSREDGEMNPEGVTISGQTVSFTSVSKSASADDIQQVALPIIQSDSLASSPILGGAIGEIEVADMVAEVVENNEANVQQLDEDLEAIFQAIDAGEEQLESLEVKNKSSLKGVRYSSGRHGMDRNKSSSLSPERTRLANIRTSLRSTASRMRHHAGLVSSSLADLQKQLRSISQEDLKAALGKDSEAVLSRLRKLGLDVNKKGEWRLRTNGDIGRLNQSIHDLSLLVENVNDEGILSLNKEASEEEVNACCSSGSKACQFLQEHLMSALRAIYQQILRFLNWISRKIGVGSKRTDDYYTRPGVFTNPYASYLGANPPINDPRSLRERLRGGGALSGEDTLFSMPQDDSVDSESVSDDDRGSR</sequence>
<evidence type="ECO:0000256" key="2">
    <source>
        <dbReference type="SAM" id="MobiDB-lite"/>
    </source>
</evidence>
<protein>
    <submittedName>
        <fullName evidence="3">Uncharacterized protein</fullName>
    </submittedName>
</protein>